<protein>
    <submittedName>
        <fullName evidence="1">Uncharacterized protein</fullName>
    </submittedName>
</protein>
<dbReference type="EMBL" id="JACEIK010004821">
    <property type="protein sequence ID" value="MCD9646514.1"/>
    <property type="molecule type" value="Genomic_DNA"/>
</dbReference>
<proteinExistence type="predicted"/>
<gene>
    <name evidence="1" type="ORF">HAX54_036401</name>
</gene>
<name>A0ABS8VI34_DATST</name>
<evidence type="ECO:0000313" key="1">
    <source>
        <dbReference type="EMBL" id="MCD9646514.1"/>
    </source>
</evidence>
<accession>A0ABS8VI34</accession>
<sequence>MSLGGGNDRDRERELVQRVLREWRQGRGILGKEIRESSGWNAGGGEGGTPVVWIVVLGGGSLGRRLVMERRRISEETEMVVHQSKRKEKEGGRLGVCGRRLLAVFGGDDGKRNGREKWSYVL</sequence>
<dbReference type="Proteomes" id="UP000823775">
    <property type="component" value="Unassembled WGS sequence"/>
</dbReference>
<keyword evidence="2" id="KW-1185">Reference proteome</keyword>
<organism evidence="1 2">
    <name type="scientific">Datura stramonium</name>
    <name type="common">Jimsonweed</name>
    <name type="synonym">Common thornapple</name>
    <dbReference type="NCBI Taxonomy" id="4076"/>
    <lineage>
        <taxon>Eukaryota</taxon>
        <taxon>Viridiplantae</taxon>
        <taxon>Streptophyta</taxon>
        <taxon>Embryophyta</taxon>
        <taxon>Tracheophyta</taxon>
        <taxon>Spermatophyta</taxon>
        <taxon>Magnoliopsida</taxon>
        <taxon>eudicotyledons</taxon>
        <taxon>Gunneridae</taxon>
        <taxon>Pentapetalae</taxon>
        <taxon>asterids</taxon>
        <taxon>lamiids</taxon>
        <taxon>Solanales</taxon>
        <taxon>Solanaceae</taxon>
        <taxon>Solanoideae</taxon>
        <taxon>Datureae</taxon>
        <taxon>Datura</taxon>
    </lineage>
</organism>
<evidence type="ECO:0000313" key="2">
    <source>
        <dbReference type="Proteomes" id="UP000823775"/>
    </source>
</evidence>
<reference evidence="1 2" key="1">
    <citation type="journal article" date="2021" name="BMC Genomics">
        <title>Datura genome reveals duplications of psychoactive alkaloid biosynthetic genes and high mutation rate following tissue culture.</title>
        <authorList>
            <person name="Rajewski A."/>
            <person name="Carter-House D."/>
            <person name="Stajich J."/>
            <person name="Litt A."/>
        </authorList>
    </citation>
    <scope>NUCLEOTIDE SEQUENCE [LARGE SCALE GENOMIC DNA]</scope>
    <source>
        <strain evidence="1">AR-01</strain>
    </source>
</reference>
<comment type="caution">
    <text evidence="1">The sequence shown here is derived from an EMBL/GenBank/DDBJ whole genome shotgun (WGS) entry which is preliminary data.</text>
</comment>